<sequence>MASSSTGTPFAIVDHGGGLAISSLHPEIIQTHILTLLDGPTLASAACASSQLHKLSNEDKLWRDICSAEWPSTEHPLVSRAISSFPAGHRSFFSDSFPAIDYRSQTKNTNRSSLPEVLLSAVDMHYKDELILSKVYETVTESETGWFLCSPFRVDLLDMKESVQTQIRQVGDEKAWLENLEENLTLSWIVIDPNQNRALNISSRRPVSVQRHWLTGEIQLRYATIMAGDHSSLTSDFVQCAVVVTCGGKAGKEMDVRDVSMLLEDIEGKHVNGRESLVVLKAAMESGKRKKETRKGEGKERFEEYLEMKKGRSERKKRREKAMDMACILTGATIFLTFWSFLLLR</sequence>
<dbReference type="SUPFAM" id="SSF81383">
    <property type="entry name" value="F-box domain"/>
    <property type="match status" value="1"/>
</dbReference>
<evidence type="ECO:0000313" key="2">
    <source>
        <dbReference type="RefSeq" id="XP_018831254.2"/>
    </source>
</evidence>
<dbReference type="FunCoup" id="A0A2I4FHX5">
    <property type="interactions" value="186"/>
</dbReference>
<dbReference type="Gramene" id="Jr14_16410_p1">
    <property type="protein sequence ID" value="cds.Jr14_16410_p1"/>
    <property type="gene ID" value="Jr14_16410"/>
</dbReference>
<dbReference type="PANTHER" id="PTHR33736">
    <property type="entry name" value="F-BOX PROTEIN-RELATED"/>
    <property type="match status" value="1"/>
</dbReference>
<dbReference type="GeneID" id="108998937"/>
<gene>
    <name evidence="2" type="primary">LOC108998937</name>
</gene>
<dbReference type="InterPro" id="IPR001810">
    <property type="entry name" value="F-box_dom"/>
</dbReference>
<dbReference type="Pfam" id="PF12937">
    <property type="entry name" value="F-box-like"/>
    <property type="match status" value="1"/>
</dbReference>
<accession>A0A2I4FHX5</accession>
<dbReference type="OrthoDB" id="671172at2759"/>
<protein>
    <submittedName>
        <fullName evidence="2">F-box protein At2g27310-like</fullName>
    </submittedName>
</protein>
<dbReference type="PANTHER" id="PTHR33736:SF18">
    <property type="entry name" value="F-BOX DOMAIN-CONTAINING PROTEIN"/>
    <property type="match status" value="1"/>
</dbReference>
<dbReference type="STRING" id="51240.A0A2I4FHX5"/>
<evidence type="ECO:0000313" key="1">
    <source>
        <dbReference type="Proteomes" id="UP000235220"/>
    </source>
</evidence>
<dbReference type="InterPro" id="IPR045283">
    <property type="entry name" value="AT3G44326-like"/>
</dbReference>
<dbReference type="InterPro" id="IPR036047">
    <property type="entry name" value="F-box-like_dom_sf"/>
</dbReference>
<dbReference type="KEGG" id="jre:108998937"/>
<dbReference type="Gene3D" id="1.20.1280.50">
    <property type="match status" value="1"/>
</dbReference>
<proteinExistence type="predicted"/>
<reference evidence="2" key="1">
    <citation type="submission" date="2025-08" db="UniProtKB">
        <authorList>
            <consortium name="RefSeq"/>
        </authorList>
    </citation>
    <scope>IDENTIFICATION</scope>
    <source>
        <tissue evidence="2">Leaves</tissue>
    </source>
</reference>
<name>A0A2I4FHX5_JUGRE</name>
<organism evidence="1 2">
    <name type="scientific">Juglans regia</name>
    <name type="common">English walnut</name>
    <dbReference type="NCBI Taxonomy" id="51240"/>
    <lineage>
        <taxon>Eukaryota</taxon>
        <taxon>Viridiplantae</taxon>
        <taxon>Streptophyta</taxon>
        <taxon>Embryophyta</taxon>
        <taxon>Tracheophyta</taxon>
        <taxon>Spermatophyta</taxon>
        <taxon>Magnoliopsida</taxon>
        <taxon>eudicotyledons</taxon>
        <taxon>Gunneridae</taxon>
        <taxon>Pentapetalae</taxon>
        <taxon>rosids</taxon>
        <taxon>fabids</taxon>
        <taxon>Fagales</taxon>
        <taxon>Juglandaceae</taxon>
        <taxon>Juglans</taxon>
    </lineage>
</organism>
<dbReference type="Proteomes" id="UP000235220">
    <property type="component" value="Chromosome 14"/>
</dbReference>
<keyword evidence="1" id="KW-1185">Reference proteome</keyword>
<dbReference type="RefSeq" id="XP_018831254.2">
    <property type="nucleotide sequence ID" value="XM_018975709.2"/>
</dbReference>
<dbReference type="AlphaFoldDB" id="A0A2I4FHX5"/>